<sequence length="249" mass="26109">MSNAALRADYAQAVEQLAGRVLGVLRDTQAPLPAVSDADRPADTAALAAVRVLGPDLFAPSLFCREPLPQPDREALGSALQAFPPHPDDSAEARWRDRTTAALLAHGTNGGTAVPYPADGPGAFGGAGGADAGEEAEDAGLSWQERSRRMARLAPLALPEVDGPFQQRACRHVRALSRGAARSLMRRDYPTAARLVRWLALARSRGAAPALDLPTVLDHLRLWGGGGARTALDLTIAGRLLAGTEGAPR</sequence>
<keyword evidence="2" id="KW-1185">Reference proteome</keyword>
<protein>
    <submittedName>
        <fullName evidence="1">Uncharacterized protein</fullName>
    </submittedName>
</protein>
<comment type="caution">
    <text evidence="1">The sequence shown here is derived from an EMBL/GenBank/DDBJ whole genome shotgun (WGS) entry which is preliminary data.</text>
</comment>
<gene>
    <name evidence="1" type="ORF">GCM10009802_40990</name>
</gene>
<proteinExistence type="predicted"/>
<name>A0ABN2YUP0_9ACTN</name>
<evidence type="ECO:0000313" key="2">
    <source>
        <dbReference type="Proteomes" id="UP001500443"/>
    </source>
</evidence>
<organism evidence="1 2">
    <name type="scientific">Streptomyces synnematoformans</name>
    <dbReference type="NCBI Taxonomy" id="415721"/>
    <lineage>
        <taxon>Bacteria</taxon>
        <taxon>Bacillati</taxon>
        <taxon>Actinomycetota</taxon>
        <taxon>Actinomycetes</taxon>
        <taxon>Kitasatosporales</taxon>
        <taxon>Streptomycetaceae</taxon>
        <taxon>Streptomyces</taxon>
    </lineage>
</organism>
<dbReference type="RefSeq" id="WP_344291473.1">
    <property type="nucleotide sequence ID" value="NZ_BAAAPF010000146.1"/>
</dbReference>
<evidence type="ECO:0000313" key="1">
    <source>
        <dbReference type="EMBL" id="GAA2132601.1"/>
    </source>
</evidence>
<accession>A0ABN2YUP0</accession>
<dbReference type="Proteomes" id="UP001500443">
    <property type="component" value="Unassembled WGS sequence"/>
</dbReference>
<dbReference type="EMBL" id="BAAAPF010000146">
    <property type="protein sequence ID" value="GAA2132601.1"/>
    <property type="molecule type" value="Genomic_DNA"/>
</dbReference>
<reference evidence="1 2" key="1">
    <citation type="journal article" date="2019" name="Int. J. Syst. Evol. Microbiol.">
        <title>The Global Catalogue of Microorganisms (GCM) 10K type strain sequencing project: providing services to taxonomists for standard genome sequencing and annotation.</title>
        <authorList>
            <consortium name="The Broad Institute Genomics Platform"/>
            <consortium name="The Broad Institute Genome Sequencing Center for Infectious Disease"/>
            <person name="Wu L."/>
            <person name="Ma J."/>
        </authorList>
    </citation>
    <scope>NUCLEOTIDE SEQUENCE [LARGE SCALE GENOMIC DNA]</scope>
    <source>
        <strain evidence="1 2">JCM 15481</strain>
    </source>
</reference>